<feature type="domain" description="wHTH-Hsp90 Na associated" evidence="3">
    <location>
        <begin position="1374"/>
        <end position="1426"/>
    </location>
</feature>
<dbReference type="Gene3D" id="3.30.565.10">
    <property type="entry name" value="Histidine kinase-like ATPase, C-terminal domain"/>
    <property type="match status" value="1"/>
</dbReference>
<dbReference type="SUPFAM" id="SSF52129">
    <property type="entry name" value="Caspase-like"/>
    <property type="match status" value="1"/>
</dbReference>
<dbReference type="InterPro" id="IPR029030">
    <property type="entry name" value="Caspase-like_dom_sf"/>
</dbReference>
<dbReference type="Pfam" id="PF00656">
    <property type="entry name" value="Peptidase_C14"/>
    <property type="match status" value="1"/>
</dbReference>
<dbReference type="PANTHER" id="PTHR22576:SF37">
    <property type="entry name" value="MUCOSA-ASSOCIATED LYMPHOID TISSUE LYMPHOMA TRANSLOCATION PROTEIN 1"/>
    <property type="match status" value="1"/>
</dbReference>
<feature type="domain" description="wHTH-Hsp90 Na associated" evidence="3">
    <location>
        <begin position="1441"/>
        <end position="1489"/>
    </location>
</feature>
<feature type="domain" description="wHTH-Hsp90 Na associated" evidence="3">
    <location>
        <begin position="1313"/>
        <end position="1361"/>
    </location>
</feature>
<dbReference type="Proteomes" id="UP000664109">
    <property type="component" value="Unassembled WGS sequence"/>
</dbReference>
<dbReference type="InterPro" id="IPR036890">
    <property type="entry name" value="HATPase_C_sf"/>
</dbReference>
<gene>
    <name evidence="4" type="ORF">JE024_19660</name>
</gene>
<comment type="caution">
    <text evidence="4">The sequence shown here is derived from an EMBL/GenBank/DDBJ whole genome shotgun (WGS) entry which is preliminary data.</text>
</comment>
<accession>A0ABS2UV26</accession>
<dbReference type="PANTHER" id="PTHR22576">
    <property type="entry name" value="MUCOSA ASSOCIATED LYMPHOID TISSUE LYMPHOMA TRANSLOCATION PROTEIN 1/PARACASPASE"/>
    <property type="match status" value="1"/>
</dbReference>
<proteinExistence type="predicted"/>
<feature type="domain" description="wHTH-Hsp90 Na associated" evidence="3">
    <location>
        <begin position="1242"/>
        <end position="1295"/>
    </location>
</feature>
<evidence type="ECO:0000259" key="1">
    <source>
        <dbReference type="Pfam" id="PF00656"/>
    </source>
</evidence>
<dbReference type="SUPFAM" id="SSF55874">
    <property type="entry name" value="ATPase domain of HSP90 chaperone/DNA topoisomerase II/histidine kinase"/>
    <property type="match status" value="1"/>
</dbReference>
<protein>
    <submittedName>
        <fullName evidence="4">Caspase family protein</fullName>
    </submittedName>
</protein>
<name>A0ABS2UV26_9ACTN</name>
<organism evidence="4 5">
    <name type="scientific">Streptomyces zhihengii</name>
    <dbReference type="NCBI Taxonomy" id="1818004"/>
    <lineage>
        <taxon>Bacteria</taxon>
        <taxon>Bacillati</taxon>
        <taxon>Actinomycetota</taxon>
        <taxon>Actinomycetes</taxon>
        <taxon>Kitasatosporales</taxon>
        <taxon>Streptomycetaceae</taxon>
        <taxon>Streptomyces</taxon>
    </lineage>
</organism>
<dbReference type="InterPro" id="IPR052039">
    <property type="entry name" value="Caspase-related_regulators"/>
</dbReference>
<feature type="domain" description="Peptidase C14 caspase" evidence="1">
    <location>
        <begin position="7"/>
        <end position="212"/>
    </location>
</feature>
<evidence type="ECO:0000259" key="2">
    <source>
        <dbReference type="Pfam" id="PF24401"/>
    </source>
</evidence>
<dbReference type="InterPro" id="IPR056507">
    <property type="entry name" value="wHTH-HSP90_Na-assoc"/>
</dbReference>
<dbReference type="RefSeq" id="WP_205374834.1">
    <property type="nucleotide sequence ID" value="NZ_JAFEJA010000001.1"/>
</dbReference>
<evidence type="ECO:0000259" key="3">
    <source>
        <dbReference type="Pfam" id="PF24410"/>
    </source>
</evidence>
<feature type="domain" description="wHTH-Hsp90 Na associated" evidence="3">
    <location>
        <begin position="1140"/>
        <end position="1173"/>
    </location>
</feature>
<keyword evidence="5" id="KW-1185">Reference proteome</keyword>
<feature type="domain" description="iHD-CE" evidence="2">
    <location>
        <begin position="259"/>
        <end position="603"/>
    </location>
</feature>
<dbReference type="Pfam" id="PF24401">
    <property type="entry name" value="iHD-CE"/>
    <property type="match status" value="1"/>
</dbReference>
<dbReference type="Gene3D" id="3.40.50.1460">
    <property type="match status" value="1"/>
</dbReference>
<sequence>MSHPSYRALLVGVPSYRDTAVSDLPFVENDLRELAQALDGVGYEVEVHDVSQTGRDEIESAIEIFFQEAAPGQTLLLFLSGHGIHHRDTDYLVPRGALTRVHDFPGKCVPIDFGAYAERSAAGDVVVFVDACREGIDLREKALGNVLGWSEIKVRRVGDRHHCHVYACSKGEYARYATAGQVTFSLFSRALSTLVADESGPSTLGEVQERLQTTLDQLTSEHECRRQQVRVRTESDIDDFVVFARPERAAPLEPGETSWARLAREHPAWQQVEHAPGAEVLRDAVEELADRLHRTAEADRRLLSGDPWSPAGLAERMTERVTWLLSKVLNPQKLELSPAEAARLVTAPFLYTAHRYRTAVGALSAEPTRLSRTPGAPALRADYEQYFSAYARLVRRAGRSDAEGAEGIAWWLFHHWLTRHPEKGGDQALAALLAPVAPGATGADARLVSEVFDLDDMTSLVRALQSTPDFTADRPARQLAGMSGFEQRVRRQLVFALLAVAHRSAMDPRTLGDIVVDHLGISYAVSLPELQETLEKARWEPRGRTRVLHAVCGHPAVGLALQQQATVLDGVLAAVDVRAGSDPQLAPLEDLPAHATADQVVPALNSRGKRVYESTDLRFRLADDRIQELLMGEELYGDPALAIRELYQNALDACRYRDARTAYLRRTAHGFTGRWEGRIDFVQGEEGGRPYIQCTDNGIGMGERELREVFSHAGMRFADLPEYIDELAAWQAEGIELHPNSRFGIGVLSYFMLADDLQVTTCRLDREGHPGNRLRVDIAGPGALFRIQDLGRGHEAGTTVRLWLRDPDTAVSAKEVLRRLLWISDYRVTAGDTGAGPDEEPLVWSPGALSDVAPLGDRQVTAGRAVRDPEAVVSATDRAEVWWCSTTGAVLSDGLWAGTPLWGAVVDLKGRHAPQLTVDRKRCITWDQPHVRRLLHAEIPALIRSDATILTASWLSDVAVHHGHELADAVMDAAARGSFTPWGVHGHEGPVDVIGCFPEDAHVFTRDRSVPWGPVPNDRESPETEWRTRAWAAAGAYPGVRLAPGTTVPLAHPLDDSLLRGVVFPEREGHSDGGGSRLVRGHGLPFIRTVLRAVKAHGLPPDTVWQRLVELGHPPPEWLRLPEGAGPGDLELFDQERLFLPDRPLQPTHVMHLARLLRQSTEQVVQRLAGYGYTVPDWFRAPRRITQAHTATVLVSDREAVVSVAQVAKVAAELGRSREDVAHAYEEIGRAVLPSAVPLTDVTADDVFLLSSDADSNAPWLSSSDTVPVGHLLLAAARLRRPVEAVAARLTELGHDVPDLSTLPREGATSLEMALLSRHGDGKAPWLTPRGRLGPTHAVVAAAWAHCTPSEAISVWEEWGLVAPGSISVPDTAHREDVLLVSKDLDGDDPRLDDRKPLALGHVLQAAVLTDREPAEVASRLAAFGHHLPAATPLPARILPNDVEVLRTEDEAGWLTADRPVGLAHILAAAAETGRLPADVATRLGELGYTLPPGVEFTEG</sequence>
<dbReference type="Pfam" id="PF24410">
    <property type="entry name" value="wHTH-HSP90_Na-assoc"/>
    <property type="match status" value="5"/>
</dbReference>
<evidence type="ECO:0000313" key="5">
    <source>
        <dbReference type="Proteomes" id="UP000664109"/>
    </source>
</evidence>
<reference evidence="4 5" key="1">
    <citation type="journal article" date="2016" name="Arch. Microbiol.">
        <title>Streptomyces zhihengii sp. nov., isolated from rhizospheric soil of Psammosilene tunicoides.</title>
        <authorList>
            <person name="Huang M.J."/>
            <person name="Fei J.J."/>
            <person name="Salam N."/>
            <person name="Kim C.J."/>
            <person name="Hozzein W.N."/>
            <person name="Xiao M."/>
            <person name="Huang H.Q."/>
            <person name="Li W.J."/>
        </authorList>
    </citation>
    <scope>NUCLEOTIDE SEQUENCE [LARGE SCALE GENOMIC DNA]</scope>
    <source>
        <strain evidence="4 5">YIM T102</strain>
    </source>
</reference>
<evidence type="ECO:0000313" key="4">
    <source>
        <dbReference type="EMBL" id="MBM9620913.1"/>
    </source>
</evidence>
<dbReference type="InterPro" id="IPR056506">
    <property type="entry name" value="iHD-CE"/>
</dbReference>
<dbReference type="InterPro" id="IPR011600">
    <property type="entry name" value="Pept_C14_caspase"/>
</dbReference>
<dbReference type="EMBL" id="JAFEJA010000001">
    <property type="protein sequence ID" value="MBM9620913.1"/>
    <property type="molecule type" value="Genomic_DNA"/>
</dbReference>